<dbReference type="RefSeq" id="WP_094078130.1">
    <property type="nucleotide sequence ID" value="NZ_NBYO01000003.1"/>
</dbReference>
<dbReference type="Gene3D" id="2.30.30.40">
    <property type="entry name" value="SH3 Domains"/>
    <property type="match status" value="1"/>
</dbReference>
<evidence type="ECO:0000313" key="3">
    <source>
        <dbReference type="Proteomes" id="UP000215405"/>
    </source>
</evidence>
<evidence type="ECO:0008006" key="4">
    <source>
        <dbReference type="Google" id="ProtNLM"/>
    </source>
</evidence>
<dbReference type="EMBL" id="NBYO01000003">
    <property type="protein sequence ID" value="OXS99352.1"/>
    <property type="molecule type" value="Genomic_DNA"/>
</dbReference>
<reference evidence="3" key="1">
    <citation type="journal article" date="2017" name="Int. J. Syst. Evol. Microbiol.">
        <title>Notoacmeibacter marinus gen. nov., sp. nov., isolated from the gut of a limpet and proposal of Notoacmeibacteraceae fam. nov. in the order Rhizobiales of the class Alphaproteobacteria.</title>
        <authorList>
            <person name="Huang Z."/>
            <person name="Guo F."/>
            <person name="Lai Q."/>
        </authorList>
    </citation>
    <scope>NUCLEOTIDE SEQUENCE [LARGE SCALE GENOMIC DNA]</scope>
    <source>
        <strain evidence="3">XMTR2A4</strain>
    </source>
</reference>
<keyword evidence="3" id="KW-1185">Reference proteome</keyword>
<accession>A0A231UTU8</accession>
<proteinExistence type="predicted"/>
<feature type="signal peptide" evidence="1">
    <location>
        <begin position="1"/>
        <end position="26"/>
    </location>
</feature>
<comment type="caution">
    <text evidence="2">The sequence shown here is derived from an EMBL/GenBank/DDBJ whole genome shotgun (WGS) entry which is preliminary data.</text>
</comment>
<organism evidence="2 3">
    <name type="scientific">Notoacmeibacter marinus</name>
    <dbReference type="NCBI Taxonomy" id="1876515"/>
    <lineage>
        <taxon>Bacteria</taxon>
        <taxon>Pseudomonadati</taxon>
        <taxon>Pseudomonadota</taxon>
        <taxon>Alphaproteobacteria</taxon>
        <taxon>Hyphomicrobiales</taxon>
        <taxon>Notoacmeibacteraceae</taxon>
        <taxon>Notoacmeibacter</taxon>
    </lineage>
</organism>
<protein>
    <recommendedName>
        <fullName evidence="4">SH3b domain-containing protein</fullName>
    </recommendedName>
</protein>
<evidence type="ECO:0000313" key="2">
    <source>
        <dbReference type="EMBL" id="OXS99352.1"/>
    </source>
</evidence>
<name>A0A231UTU8_9HYPH</name>
<gene>
    <name evidence="2" type="ORF">B7H23_14380</name>
</gene>
<evidence type="ECO:0000256" key="1">
    <source>
        <dbReference type="SAM" id="SignalP"/>
    </source>
</evidence>
<dbReference type="Proteomes" id="UP000215405">
    <property type="component" value="Unassembled WGS sequence"/>
</dbReference>
<keyword evidence="1" id="KW-0732">Signal</keyword>
<sequence>MARPYHHLLGLLAALSLVATTLPAQATSGPGCLYVVNVAPYDVLNMRARPSARSAIVDQLPPRRHGIIHLDAKCRPLSRPWGSRWCPVTHYDGNRVTKGYVKARYIRDSDCP</sequence>
<feature type="chain" id="PRO_5012330607" description="SH3b domain-containing protein" evidence="1">
    <location>
        <begin position="27"/>
        <end position="112"/>
    </location>
</feature>
<dbReference type="AlphaFoldDB" id="A0A231UTU8"/>